<dbReference type="Pfam" id="PF04397">
    <property type="entry name" value="LytTR"/>
    <property type="match status" value="1"/>
</dbReference>
<sequence>MNQERGQTNSYHPDIPLFLALIPFISAFNYYLTYTDIRLSWFLLLTFSIDTVQGYAAWWAVRSIIIYLDKRWPYQQGGLKRIVFQIGATTVIGLLVISVLTELVSWIAKGKPAQVSFYTVDLFIISIWFLVINGIYIGLYYYNEWQRSELKRKEEQRIKYEGFMVKSGKRDVKISFKALVGFYVDGDYTIAVDNEGRKYYLDDSLDKIEQKLPTAFFFRLNRQYILHRQQVSGYARAENGKLRVLLHSNEHFPPDIAVSRTKAPQFKNWFQPE</sequence>
<feature type="transmembrane region" description="Helical" evidence="1">
    <location>
        <begin position="120"/>
        <end position="142"/>
    </location>
</feature>
<proteinExistence type="predicted"/>
<dbReference type="AlphaFoldDB" id="L8JNQ1"/>
<protein>
    <submittedName>
        <fullName evidence="3">Putative two-component response regulator</fullName>
    </submittedName>
</protein>
<dbReference type="Proteomes" id="UP000011135">
    <property type="component" value="Unassembled WGS sequence"/>
</dbReference>
<keyword evidence="1" id="KW-1133">Transmembrane helix</keyword>
<evidence type="ECO:0000259" key="2">
    <source>
        <dbReference type="PROSITE" id="PS50930"/>
    </source>
</evidence>
<evidence type="ECO:0000313" key="3">
    <source>
        <dbReference type="EMBL" id="ELR69007.1"/>
    </source>
</evidence>
<dbReference type="PANTHER" id="PTHR37299">
    <property type="entry name" value="TRANSCRIPTIONAL REGULATOR-RELATED"/>
    <property type="match status" value="1"/>
</dbReference>
<dbReference type="EMBL" id="AMZN01000086">
    <property type="protein sequence ID" value="ELR69007.1"/>
    <property type="molecule type" value="Genomic_DNA"/>
</dbReference>
<dbReference type="STRING" id="1237149.C900_05565"/>
<evidence type="ECO:0000256" key="1">
    <source>
        <dbReference type="SAM" id="Phobius"/>
    </source>
</evidence>
<feature type="transmembrane region" description="Helical" evidence="1">
    <location>
        <begin position="15"/>
        <end position="33"/>
    </location>
</feature>
<feature type="domain" description="HTH LytTR-type" evidence="2">
    <location>
        <begin position="163"/>
        <end position="272"/>
    </location>
</feature>
<dbReference type="PANTHER" id="PTHR37299:SF1">
    <property type="entry name" value="STAGE 0 SPORULATION PROTEIN A HOMOLOG"/>
    <property type="match status" value="1"/>
</dbReference>
<dbReference type="InterPro" id="IPR046947">
    <property type="entry name" value="LytR-like"/>
</dbReference>
<organism evidence="3 4">
    <name type="scientific">Fulvivirga imtechensis AK7</name>
    <dbReference type="NCBI Taxonomy" id="1237149"/>
    <lineage>
        <taxon>Bacteria</taxon>
        <taxon>Pseudomonadati</taxon>
        <taxon>Bacteroidota</taxon>
        <taxon>Cytophagia</taxon>
        <taxon>Cytophagales</taxon>
        <taxon>Fulvivirgaceae</taxon>
        <taxon>Fulvivirga</taxon>
    </lineage>
</organism>
<name>L8JNQ1_9BACT</name>
<dbReference type="GO" id="GO:0000156">
    <property type="term" value="F:phosphorelay response regulator activity"/>
    <property type="evidence" value="ECO:0007669"/>
    <property type="project" value="InterPro"/>
</dbReference>
<feature type="transmembrane region" description="Helical" evidence="1">
    <location>
        <begin position="82"/>
        <end position="108"/>
    </location>
</feature>
<dbReference type="PROSITE" id="PS50930">
    <property type="entry name" value="HTH_LYTTR"/>
    <property type="match status" value="1"/>
</dbReference>
<reference evidence="3 4" key="1">
    <citation type="submission" date="2012-12" db="EMBL/GenBank/DDBJ databases">
        <title>Genome assembly of Fulvivirga imtechensis AK7.</title>
        <authorList>
            <person name="Nupur N."/>
            <person name="Khatri I."/>
            <person name="Kumar R."/>
            <person name="Subramanian S."/>
            <person name="Pinnaka A."/>
        </authorList>
    </citation>
    <scope>NUCLEOTIDE SEQUENCE [LARGE SCALE GENOMIC DNA]</scope>
    <source>
        <strain evidence="3 4">AK7</strain>
    </source>
</reference>
<keyword evidence="1" id="KW-0812">Transmembrane</keyword>
<evidence type="ECO:0000313" key="4">
    <source>
        <dbReference type="Proteomes" id="UP000011135"/>
    </source>
</evidence>
<dbReference type="SMART" id="SM00850">
    <property type="entry name" value="LytTR"/>
    <property type="match status" value="1"/>
</dbReference>
<keyword evidence="1" id="KW-0472">Membrane</keyword>
<feature type="transmembrane region" description="Helical" evidence="1">
    <location>
        <begin position="39"/>
        <end position="61"/>
    </location>
</feature>
<dbReference type="InterPro" id="IPR007492">
    <property type="entry name" value="LytTR_DNA-bd_dom"/>
</dbReference>
<dbReference type="OrthoDB" id="1420878at2"/>
<dbReference type="RefSeq" id="WP_009582666.1">
    <property type="nucleotide sequence ID" value="NZ_AMZN01000086.1"/>
</dbReference>
<gene>
    <name evidence="3" type="ORF">C900_05565</name>
</gene>
<accession>L8JNQ1</accession>
<dbReference type="Gene3D" id="2.40.50.1020">
    <property type="entry name" value="LytTr DNA-binding domain"/>
    <property type="match status" value="1"/>
</dbReference>
<dbReference type="eggNOG" id="COG3279">
    <property type="taxonomic scope" value="Bacteria"/>
</dbReference>
<comment type="caution">
    <text evidence="3">The sequence shown here is derived from an EMBL/GenBank/DDBJ whole genome shotgun (WGS) entry which is preliminary data.</text>
</comment>
<dbReference type="GO" id="GO:0003677">
    <property type="term" value="F:DNA binding"/>
    <property type="evidence" value="ECO:0007669"/>
    <property type="project" value="InterPro"/>
</dbReference>
<keyword evidence="4" id="KW-1185">Reference proteome</keyword>